<feature type="compositionally biased region" description="Polar residues" evidence="1">
    <location>
        <begin position="643"/>
        <end position="653"/>
    </location>
</feature>
<feature type="region of interest" description="Disordered" evidence="1">
    <location>
        <begin position="592"/>
        <end position="685"/>
    </location>
</feature>
<gene>
    <name evidence="2" type="ORF">RRG08_009685</name>
</gene>
<feature type="compositionally biased region" description="Polar residues" evidence="1">
    <location>
        <begin position="727"/>
        <end position="738"/>
    </location>
</feature>
<feature type="compositionally biased region" description="Polar residues" evidence="1">
    <location>
        <begin position="1269"/>
        <end position="1292"/>
    </location>
</feature>
<feature type="compositionally biased region" description="Polar residues" evidence="1">
    <location>
        <begin position="621"/>
        <end position="634"/>
    </location>
</feature>
<evidence type="ECO:0000313" key="2">
    <source>
        <dbReference type="EMBL" id="KAK3719170.1"/>
    </source>
</evidence>
<feature type="compositionally biased region" description="Polar residues" evidence="1">
    <location>
        <begin position="1036"/>
        <end position="1056"/>
    </location>
</feature>
<feature type="compositionally biased region" description="Basic and acidic residues" evidence="1">
    <location>
        <begin position="1356"/>
        <end position="1372"/>
    </location>
</feature>
<dbReference type="EMBL" id="JAWDGP010007419">
    <property type="protein sequence ID" value="KAK3719170.1"/>
    <property type="molecule type" value="Genomic_DNA"/>
</dbReference>
<feature type="region of interest" description="Disordered" evidence="1">
    <location>
        <begin position="235"/>
        <end position="313"/>
    </location>
</feature>
<evidence type="ECO:0000313" key="3">
    <source>
        <dbReference type="Proteomes" id="UP001283361"/>
    </source>
</evidence>
<feature type="compositionally biased region" description="Polar residues" evidence="1">
    <location>
        <begin position="150"/>
        <end position="180"/>
    </location>
</feature>
<proteinExistence type="predicted"/>
<feature type="compositionally biased region" description="Polar residues" evidence="1">
    <location>
        <begin position="822"/>
        <end position="834"/>
    </location>
</feature>
<feature type="compositionally biased region" description="Polar residues" evidence="1">
    <location>
        <begin position="844"/>
        <end position="854"/>
    </location>
</feature>
<feature type="region of interest" description="Disordered" evidence="1">
    <location>
        <begin position="420"/>
        <end position="496"/>
    </location>
</feature>
<feature type="compositionally biased region" description="Basic residues" evidence="1">
    <location>
        <begin position="449"/>
        <end position="470"/>
    </location>
</feature>
<feature type="compositionally biased region" description="Low complexity" evidence="1">
    <location>
        <begin position="1302"/>
        <end position="1321"/>
    </location>
</feature>
<evidence type="ECO:0000256" key="1">
    <source>
        <dbReference type="SAM" id="MobiDB-lite"/>
    </source>
</evidence>
<feature type="region of interest" description="Disordered" evidence="1">
    <location>
        <begin position="1036"/>
        <end position="1064"/>
    </location>
</feature>
<feature type="region of interest" description="Disordered" evidence="1">
    <location>
        <begin position="115"/>
        <end position="180"/>
    </location>
</feature>
<feature type="compositionally biased region" description="Basic and acidic residues" evidence="1">
    <location>
        <begin position="1255"/>
        <end position="1268"/>
    </location>
</feature>
<keyword evidence="3" id="KW-1185">Reference proteome</keyword>
<feature type="compositionally biased region" description="Polar residues" evidence="1">
    <location>
        <begin position="365"/>
        <end position="382"/>
    </location>
</feature>
<feature type="compositionally biased region" description="Polar residues" evidence="1">
    <location>
        <begin position="273"/>
        <end position="313"/>
    </location>
</feature>
<feature type="compositionally biased region" description="Polar residues" evidence="1">
    <location>
        <begin position="115"/>
        <end position="143"/>
    </location>
</feature>
<protein>
    <submittedName>
        <fullName evidence="2">Uncharacterized protein</fullName>
    </submittedName>
</protein>
<dbReference type="Proteomes" id="UP001283361">
    <property type="component" value="Unassembled WGS sequence"/>
</dbReference>
<feature type="region of interest" description="Disordered" evidence="1">
    <location>
        <begin position="365"/>
        <end position="399"/>
    </location>
</feature>
<accession>A0AAE0XVY8</accession>
<organism evidence="2 3">
    <name type="scientific">Elysia crispata</name>
    <name type="common">lettuce slug</name>
    <dbReference type="NCBI Taxonomy" id="231223"/>
    <lineage>
        <taxon>Eukaryota</taxon>
        <taxon>Metazoa</taxon>
        <taxon>Spiralia</taxon>
        <taxon>Lophotrochozoa</taxon>
        <taxon>Mollusca</taxon>
        <taxon>Gastropoda</taxon>
        <taxon>Heterobranchia</taxon>
        <taxon>Euthyneura</taxon>
        <taxon>Panpulmonata</taxon>
        <taxon>Sacoglossa</taxon>
        <taxon>Placobranchoidea</taxon>
        <taxon>Plakobranchidae</taxon>
        <taxon>Elysia</taxon>
    </lineage>
</organism>
<feature type="region of interest" description="Disordered" evidence="1">
    <location>
        <begin position="1336"/>
        <end position="1391"/>
    </location>
</feature>
<feature type="compositionally biased region" description="Polar residues" evidence="1">
    <location>
        <begin position="1378"/>
        <end position="1391"/>
    </location>
</feature>
<sequence length="1484" mass="162122">MYNNVMPPPPPYRGHVPNQYCQQPIVQHQQHSNTMIQQNQQPLMQTQHSQQQYSIDAYNAFHGPPLSTKQNVMHTQAHDKGYLSQPQANQIQVQSSSMEWINTQQFVSSIPALSPVNSPTVQCHQAPPHQSMTIPQRRTSNPSPMHGGTQHPSYSPSLSPMNRPTPQNSQTSPGPQQFCQMTPASDARALNHVRRLSASNEFAAHQSLNTASPGQSHTVQYASNKMPSQVLSLLTHPAPHAPQPPQGLFSNQQHVPASQADSPTLLQPCSRPSPHTTTGLNVNHLTVRQASSSHTQLPHSNVYQSNPKFSNMNQMNLVGDRLDPRQGGRELFSLSKVPERQKEKYPDNSSNVFSASCSTRLPINSESQGAKTGAANNVNNFNKIPPKQSHLVVGDRSNRISSDEQSYGLFHQQELMSRFSAPPGVSQSWGGFKSDGPPQDKNTVSRGARGNRRARARGRGGMRGRGRARGRGTSSPQDTPVPLQPMQWLGPPTTSVHSFQSDIEAMQADVVADMVSLIQSKHPEGAIKAAQANGAPPKSNLYTSSVGETVQTSVSASHNSSLTTAINPNPVVSGSRAAALEAIRIKQEAVESIAKNKPEQSQSQRSDQNSKEEAPRPLKANNDQMASSTQSCQGVSAGHSESGRQQASLASNESPQPQPSTQSFQSSNLRKEEGMSKPSPCFVSGDKGNHDSLAFLLDSSSSVEKKMSENATSVVVSSALDQGKMGRQNSMPSGKPASTNIVKGVEIQRSFSVTSGSKLNPKGHLLTAGRHSSPLLVASSAKHQNMALENKRPMTAKERVISMWRDGQVVGRNPTLLKRPAKTNNVSQQPQQSEGPLGKPQHKPFSSDNVTSLQNEKEKDVPNIKKSRQAPREELSSKPKLDLYYIMFHGHKLICLKYVRDKMLLLCQFQFECFPDKGMGSVNNCIDRSLRIKKKPLQHQSQAEIISYLKKNEYKIDTEVLTINLEDAKRIYHHMYSIRNCVSASCVVELFNQPVDLSEDIPGSRKRTFHREILGRIKTESDPTDKNCISNQQNLQDSVARTQSAGQDENPTNNGSKKAGVVGDEDARSDCTVAYGADRASDDGDDDDLVILRVDENPHLIRYNGEGPKVGMLCNSLMGSVRSYVHNNEHYLVIEDLCKIFGSSDFNSLLDNQNIVVYSCCPEIGAFLNQISDKFSAVSSFHGCLVKEKDIGVQWANDQSAPENSTDVLPNRSCLKQEIVDEQGSCRAPKQPKLSAESASSPKRVISSESDLDSSEPRLQIDMDDSPKSSEGNFPARSSTPILSVNQVSSGKGKTENPALIPEQASSEPPASSSPQSHSSADTLASTFVLDVIASNSNEDTPREDQVLKSSSSSKDTTKEQEKRYELKRTMDDIDIMSSGNSDPMGSASVNSDKTKSYLVRVNSQLCQRNSALIGIVHKLRKDLAAVREDFAAAKKELALTKTAKDKAEKVSKHLEDALATMTSSFPFGNSSAPIVIDEDEIKT</sequence>
<comment type="caution">
    <text evidence="2">The sequence shown here is derived from an EMBL/GenBank/DDBJ whole genome shotgun (WGS) entry which is preliminary data.</text>
</comment>
<feature type="region of interest" description="Disordered" evidence="1">
    <location>
        <begin position="811"/>
        <end position="873"/>
    </location>
</feature>
<reference evidence="2" key="1">
    <citation type="journal article" date="2023" name="G3 (Bethesda)">
        <title>A reference genome for the long-term kleptoplast-retaining sea slug Elysia crispata morphotype clarki.</title>
        <authorList>
            <person name="Eastman K.E."/>
            <person name="Pendleton A.L."/>
            <person name="Shaikh M.A."/>
            <person name="Suttiyut T."/>
            <person name="Ogas R."/>
            <person name="Tomko P."/>
            <person name="Gavelis G."/>
            <person name="Widhalm J.R."/>
            <person name="Wisecaver J.H."/>
        </authorList>
    </citation>
    <scope>NUCLEOTIDE SEQUENCE</scope>
    <source>
        <strain evidence="2">ECLA1</strain>
    </source>
</reference>
<feature type="region of interest" description="Disordered" evidence="1">
    <location>
        <begin position="718"/>
        <end position="738"/>
    </location>
</feature>
<feature type="compositionally biased region" description="Polar residues" evidence="1">
    <location>
        <begin position="248"/>
        <end position="267"/>
    </location>
</feature>
<feature type="region of interest" description="Disordered" evidence="1">
    <location>
        <begin position="1225"/>
        <end position="1321"/>
    </location>
</feature>
<name>A0AAE0XVY8_9GAST</name>